<name>A0A290Q1Z9_9BACT</name>
<keyword evidence="4" id="KW-1185">Reference proteome</keyword>
<reference evidence="3 4" key="1">
    <citation type="submission" date="2017-09" db="EMBL/GenBank/DDBJ databases">
        <title>Complete genome sequence of Verrucomicrobial strain HZ-65, isolated from freshwater.</title>
        <authorList>
            <person name="Choi A."/>
        </authorList>
    </citation>
    <scope>NUCLEOTIDE SEQUENCE [LARGE SCALE GENOMIC DNA]</scope>
    <source>
        <strain evidence="3 4">HZ-65</strain>
    </source>
</reference>
<dbReference type="InterPro" id="IPR011856">
    <property type="entry name" value="tRNA_endonuc-like_dom_sf"/>
</dbReference>
<dbReference type="EMBL" id="CP023344">
    <property type="protein sequence ID" value="ATC62669.1"/>
    <property type="molecule type" value="Genomic_DNA"/>
</dbReference>
<comment type="similarity">
    <text evidence="1 2">Belongs to the UPF0102 family.</text>
</comment>
<evidence type="ECO:0000313" key="3">
    <source>
        <dbReference type="EMBL" id="ATC62669.1"/>
    </source>
</evidence>
<dbReference type="AlphaFoldDB" id="A0A290Q1Z9"/>
<dbReference type="InterPro" id="IPR003509">
    <property type="entry name" value="UPF0102_YraN-like"/>
</dbReference>
<dbReference type="Pfam" id="PF02021">
    <property type="entry name" value="UPF0102"/>
    <property type="match status" value="1"/>
</dbReference>
<dbReference type="RefSeq" id="WP_096054304.1">
    <property type="nucleotide sequence ID" value="NZ_CP023344.1"/>
</dbReference>
<dbReference type="SUPFAM" id="SSF52980">
    <property type="entry name" value="Restriction endonuclease-like"/>
    <property type="match status" value="1"/>
</dbReference>
<dbReference type="OrthoDB" id="9802516at2"/>
<dbReference type="PANTHER" id="PTHR34039">
    <property type="entry name" value="UPF0102 PROTEIN YRAN"/>
    <property type="match status" value="1"/>
</dbReference>
<keyword evidence="3" id="KW-0255">Endonuclease</keyword>
<dbReference type="KEGG" id="vbh:CMV30_01065"/>
<evidence type="ECO:0000256" key="1">
    <source>
        <dbReference type="ARBA" id="ARBA00006738"/>
    </source>
</evidence>
<evidence type="ECO:0000313" key="4">
    <source>
        <dbReference type="Proteomes" id="UP000217265"/>
    </source>
</evidence>
<protein>
    <recommendedName>
        <fullName evidence="2">UPF0102 protein CMV30_01065</fullName>
    </recommendedName>
</protein>
<dbReference type="GO" id="GO:0003676">
    <property type="term" value="F:nucleic acid binding"/>
    <property type="evidence" value="ECO:0007669"/>
    <property type="project" value="InterPro"/>
</dbReference>
<dbReference type="Gene3D" id="3.40.1350.10">
    <property type="match status" value="1"/>
</dbReference>
<keyword evidence="3" id="KW-0378">Hydrolase</keyword>
<dbReference type="PANTHER" id="PTHR34039:SF1">
    <property type="entry name" value="UPF0102 PROTEIN YRAN"/>
    <property type="match status" value="1"/>
</dbReference>
<accession>A0A290Q1Z9</accession>
<dbReference type="GO" id="GO:0004519">
    <property type="term" value="F:endonuclease activity"/>
    <property type="evidence" value="ECO:0007669"/>
    <property type="project" value="UniProtKB-KW"/>
</dbReference>
<sequence length="148" mass="17161">MWARIKAWWARLRGPRDENQARGVAGERAAEAFLCAKPGWRLVARNWRSPKDRRDEIDLVCRSGEVLVFVEVKTRAAGALVGGYYAVDARKKRVLRRACGVYLRGLRAHRPVTVRFDVVEVEWAADERTEPVVRHFENVPLWPRGIRW</sequence>
<gene>
    <name evidence="3" type="ORF">CMV30_01065</name>
</gene>
<evidence type="ECO:0000256" key="2">
    <source>
        <dbReference type="HAMAP-Rule" id="MF_00048"/>
    </source>
</evidence>
<proteinExistence type="inferred from homology"/>
<dbReference type="Proteomes" id="UP000217265">
    <property type="component" value="Chromosome"/>
</dbReference>
<organism evidence="3 4">
    <name type="scientific">Nibricoccus aquaticus</name>
    <dbReference type="NCBI Taxonomy" id="2576891"/>
    <lineage>
        <taxon>Bacteria</taxon>
        <taxon>Pseudomonadati</taxon>
        <taxon>Verrucomicrobiota</taxon>
        <taxon>Opitutia</taxon>
        <taxon>Opitutales</taxon>
        <taxon>Opitutaceae</taxon>
        <taxon>Nibricoccus</taxon>
    </lineage>
</organism>
<dbReference type="InterPro" id="IPR011335">
    <property type="entry name" value="Restrct_endonuc-II-like"/>
</dbReference>
<keyword evidence="3" id="KW-0540">Nuclease</keyword>
<dbReference type="HAMAP" id="MF_00048">
    <property type="entry name" value="UPF0102"/>
    <property type="match status" value="1"/>
</dbReference>